<accession>A0A0V0RJE8</accession>
<evidence type="ECO:0000256" key="1">
    <source>
        <dbReference type="SAM" id="Phobius"/>
    </source>
</evidence>
<gene>
    <name evidence="2" type="ORF">T07_8120</name>
</gene>
<keyword evidence="1" id="KW-0812">Transmembrane</keyword>
<dbReference type="Proteomes" id="UP000054630">
    <property type="component" value="Unassembled WGS sequence"/>
</dbReference>
<comment type="caution">
    <text evidence="2">The sequence shown here is derived from an EMBL/GenBank/DDBJ whole genome shotgun (WGS) entry which is preliminary data.</text>
</comment>
<reference evidence="2 3" key="1">
    <citation type="submission" date="2015-01" db="EMBL/GenBank/DDBJ databases">
        <title>Evolution of Trichinella species and genotypes.</title>
        <authorList>
            <person name="Korhonen P.K."/>
            <person name="Edoardo P."/>
            <person name="Giuseppe L.R."/>
            <person name="Gasser R.B."/>
        </authorList>
    </citation>
    <scope>NUCLEOTIDE SEQUENCE [LARGE SCALE GENOMIC DNA]</scope>
    <source>
        <strain evidence="2">ISS37</strain>
    </source>
</reference>
<protein>
    <submittedName>
        <fullName evidence="2">Uncharacterized protein</fullName>
    </submittedName>
</protein>
<proteinExistence type="predicted"/>
<feature type="transmembrane region" description="Helical" evidence="1">
    <location>
        <begin position="20"/>
        <end position="42"/>
    </location>
</feature>
<keyword evidence="1" id="KW-0472">Membrane</keyword>
<organism evidence="2 3">
    <name type="scientific">Trichinella nelsoni</name>
    <dbReference type="NCBI Taxonomy" id="6336"/>
    <lineage>
        <taxon>Eukaryota</taxon>
        <taxon>Metazoa</taxon>
        <taxon>Ecdysozoa</taxon>
        <taxon>Nematoda</taxon>
        <taxon>Enoplea</taxon>
        <taxon>Dorylaimia</taxon>
        <taxon>Trichinellida</taxon>
        <taxon>Trichinellidae</taxon>
        <taxon>Trichinella</taxon>
    </lineage>
</organism>
<evidence type="ECO:0000313" key="2">
    <source>
        <dbReference type="EMBL" id="KRX14627.1"/>
    </source>
</evidence>
<dbReference type="AlphaFoldDB" id="A0A0V0RJE8"/>
<keyword evidence="3" id="KW-1185">Reference proteome</keyword>
<dbReference type="EMBL" id="JYDL01000154">
    <property type="protein sequence ID" value="KRX14627.1"/>
    <property type="molecule type" value="Genomic_DNA"/>
</dbReference>
<evidence type="ECO:0000313" key="3">
    <source>
        <dbReference type="Proteomes" id="UP000054630"/>
    </source>
</evidence>
<sequence length="70" mass="8291">MGADLYIRREIGTRPLNTFLTFRTCLRTFPMFILFIGCMPFLHEQGAYYRHDLIQDIVHSHQPSQESETE</sequence>
<keyword evidence="1" id="KW-1133">Transmembrane helix</keyword>
<name>A0A0V0RJE8_9BILA</name>